<evidence type="ECO:0000256" key="6">
    <source>
        <dbReference type="ARBA" id="ARBA00023230"/>
    </source>
</evidence>
<evidence type="ECO:0000256" key="8">
    <source>
        <dbReference type="ARBA" id="ARBA00038812"/>
    </source>
</evidence>
<keyword evidence="5" id="KW-0472">Membrane</keyword>
<evidence type="ECO:0000259" key="14">
    <source>
        <dbReference type="PROSITE" id="PS50033"/>
    </source>
</evidence>
<evidence type="ECO:0000256" key="10">
    <source>
        <dbReference type="ARBA" id="ARBA00041575"/>
    </source>
</evidence>
<evidence type="ECO:0000256" key="5">
    <source>
        <dbReference type="ARBA" id="ARBA00023136"/>
    </source>
</evidence>
<evidence type="ECO:0000256" key="13">
    <source>
        <dbReference type="SAM" id="MobiDB-lite"/>
    </source>
</evidence>
<dbReference type="Pfam" id="PF00789">
    <property type="entry name" value="UBX"/>
    <property type="match status" value="1"/>
</dbReference>
<sequence>MLWFRGTIPAAIAAAKQQGSVFVVFVSGDDEQSTQMSASWEDQKVTEAASDGFVAIKIDIKRFDPVVCIPSSFFIGDNGIPLEVIAGSVSAEELITRIHKVKQMHAVKNEALENGNELSAQSPSFQANTTSENSQSRRVELCETQLETIKIDRRKTGKEILDYRRRHEEELTKRMLEERSREKAEEKAARERIKQQIAMDRAERAARFAKTKEEAEAAKAAAQQAKHAEAEARREASQKERSAIARIQFRLPDGSSFTNQFPSEAPLEEARQFAAQTVGNTYGNFSLATMFPRREFTKEDYGKKLLDLELAPSASIVLLPAGRPTTSVVQASGGNLWKLLGTILYPLIAGWKFISNFLFTSPPPSQPTARAGHQQEHSNPLPSSTVEPSRQAVRKRVLEKRGEDFKKEGKIYRLRTQDDGEDENNTWNGNSTQQM</sequence>
<dbReference type="PROSITE" id="PS50033">
    <property type="entry name" value="UBX"/>
    <property type="match status" value="1"/>
</dbReference>
<dbReference type="CDD" id="cd16117">
    <property type="entry name" value="UBX_UBXN4"/>
    <property type="match status" value="1"/>
</dbReference>
<keyword evidence="3" id="KW-0597">Phosphoprotein</keyword>
<comment type="subcellular location">
    <subcellularLocation>
        <location evidence="2">Endoplasmic reticulum membrane</location>
        <topology evidence="2">Peripheral membrane protein</topology>
    </subcellularLocation>
    <subcellularLocation>
        <location evidence="1">Nucleus envelope</location>
    </subcellularLocation>
</comment>
<evidence type="ECO:0000313" key="15">
    <source>
        <dbReference type="Ensembl" id="ENSGEVP00005030177.1"/>
    </source>
</evidence>
<comment type="subunit">
    <text evidence="8">Directly interacts with VCP. Interacts with UBQLN1. Forms a complex with VCP and UBQLN1.</text>
</comment>
<feature type="compositionally biased region" description="Polar residues" evidence="13">
    <location>
        <begin position="425"/>
        <end position="435"/>
    </location>
</feature>
<dbReference type="InterPro" id="IPR029071">
    <property type="entry name" value="Ubiquitin-like_domsf"/>
</dbReference>
<dbReference type="Ensembl" id="ENSGEVT00005031699.1">
    <property type="protein sequence ID" value="ENSGEVP00005030177.1"/>
    <property type="gene ID" value="ENSGEVG00005021073.1"/>
</dbReference>
<keyword evidence="6" id="KW-0834">Unfolded protein response</keyword>
<dbReference type="GO" id="GO:0006986">
    <property type="term" value="P:response to unfolded protein"/>
    <property type="evidence" value="ECO:0007669"/>
    <property type="project" value="UniProtKB-KW"/>
</dbReference>
<feature type="domain" description="UBX" evidence="14">
    <location>
        <begin position="240"/>
        <end position="318"/>
    </location>
</feature>
<keyword evidence="7" id="KW-0539">Nucleus</keyword>
<evidence type="ECO:0000256" key="3">
    <source>
        <dbReference type="ARBA" id="ARBA00022553"/>
    </source>
</evidence>
<evidence type="ECO:0000313" key="16">
    <source>
        <dbReference type="Proteomes" id="UP000694390"/>
    </source>
</evidence>
<reference evidence="15" key="2">
    <citation type="submission" date="2025-08" db="UniProtKB">
        <authorList>
            <consortium name="Ensembl"/>
        </authorList>
    </citation>
    <scope>IDENTIFICATION</scope>
</reference>
<evidence type="ECO:0000256" key="2">
    <source>
        <dbReference type="ARBA" id="ARBA00004406"/>
    </source>
</evidence>
<reference evidence="15" key="1">
    <citation type="submission" date="2019-06" db="EMBL/GenBank/DDBJ databases">
        <title>G10K-VGP Goodes thornscrub tortoise genome, primary haplotype.</title>
        <authorList>
            <person name="Murphy B."/>
            <person name="Edwards T."/>
            <person name="Rhie A."/>
            <person name="Koren S."/>
            <person name="Phillippy A."/>
            <person name="Fedrigo O."/>
            <person name="Haase B."/>
            <person name="Mountcastle J."/>
            <person name="Lewin H."/>
            <person name="Damas J."/>
            <person name="Howe K."/>
            <person name="Formenti G."/>
            <person name="Myers G."/>
            <person name="Durbin R."/>
            <person name="Jarvis E.D."/>
        </authorList>
    </citation>
    <scope>NUCLEOTIDE SEQUENCE [LARGE SCALE GENOMIC DNA]</scope>
</reference>
<feature type="compositionally biased region" description="Polar residues" evidence="13">
    <location>
        <begin position="117"/>
        <end position="134"/>
    </location>
</feature>
<name>A0A8C4YVR7_9SAUR</name>
<dbReference type="GO" id="GO:0036503">
    <property type="term" value="P:ERAD pathway"/>
    <property type="evidence" value="ECO:0007669"/>
    <property type="project" value="TreeGrafter"/>
</dbReference>
<feature type="compositionally biased region" description="Basic and acidic residues" evidence="13">
    <location>
        <begin position="399"/>
        <end position="418"/>
    </location>
</feature>
<dbReference type="InterPro" id="IPR036249">
    <property type="entry name" value="Thioredoxin-like_sf"/>
</dbReference>
<reference evidence="15" key="3">
    <citation type="submission" date="2025-09" db="UniProtKB">
        <authorList>
            <consortium name="Ensembl"/>
        </authorList>
    </citation>
    <scope>IDENTIFICATION</scope>
</reference>
<dbReference type="Proteomes" id="UP000694390">
    <property type="component" value="Chromosome 11"/>
</dbReference>
<dbReference type="AlphaFoldDB" id="A0A8C4YVR7"/>
<dbReference type="PANTHER" id="PTHR46424">
    <property type="entry name" value="UBX DOMAIN-CONTAINING PROTEIN 4"/>
    <property type="match status" value="1"/>
</dbReference>
<keyword evidence="16" id="KW-1185">Reference proteome</keyword>
<evidence type="ECO:0000256" key="12">
    <source>
        <dbReference type="SAM" id="Coils"/>
    </source>
</evidence>
<proteinExistence type="predicted"/>
<evidence type="ECO:0000256" key="9">
    <source>
        <dbReference type="ARBA" id="ARBA00040925"/>
    </source>
</evidence>
<protein>
    <recommendedName>
        <fullName evidence="9">UBX domain-containing protein 4</fullName>
    </recommendedName>
    <alternativeName>
        <fullName evidence="10">UBX domain-containing protein 2</fullName>
    </alternativeName>
</protein>
<keyword evidence="4" id="KW-0256">Endoplasmic reticulum</keyword>
<dbReference type="PANTHER" id="PTHR46424:SF1">
    <property type="entry name" value="UBX DOMAIN-CONTAINING PROTEIN 4"/>
    <property type="match status" value="1"/>
</dbReference>
<dbReference type="SUPFAM" id="SSF54236">
    <property type="entry name" value="Ubiquitin-like"/>
    <property type="match status" value="1"/>
</dbReference>
<dbReference type="SMART" id="SM00166">
    <property type="entry name" value="UBX"/>
    <property type="match status" value="1"/>
</dbReference>
<feature type="coiled-coil region" evidence="12">
    <location>
        <begin position="176"/>
        <end position="242"/>
    </location>
</feature>
<evidence type="ECO:0000256" key="1">
    <source>
        <dbReference type="ARBA" id="ARBA00004259"/>
    </source>
</evidence>
<dbReference type="GO" id="GO:0005635">
    <property type="term" value="C:nuclear envelope"/>
    <property type="evidence" value="ECO:0007669"/>
    <property type="project" value="UniProtKB-SubCell"/>
</dbReference>
<feature type="region of interest" description="Disordered" evidence="13">
    <location>
        <begin position="117"/>
        <end position="137"/>
    </location>
</feature>
<dbReference type="InterPro" id="IPR001012">
    <property type="entry name" value="UBX_dom"/>
</dbReference>
<dbReference type="GO" id="GO:0005789">
    <property type="term" value="C:endoplasmic reticulum membrane"/>
    <property type="evidence" value="ECO:0007669"/>
    <property type="project" value="UniProtKB-SubCell"/>
</dbReference>
<dbReference type="OrthoDB" id="2445133at2759"/>
<dbReference type="FunFam" id="3.10.20.90:FF:000196">
    <property type="entry name" value="UBX domain-containing protein 4"/>
    <property type="match status" value="1"/>
</dbReference>
<dbReference type="GeneTree" id="ENSGT00940000160205"/>
<dbReference type="Gene3D" id="3.10.20.90">
    <property type="entry name" value="Phosphatidylinositol 3-kinase Catalytic Subunit, Chain A, domain 1"/>
    <property type="match status" value="1"/>
</dbReference>
<feature type="compositionally biased region" description="Polar residues" evidence="13">
    <location>
        <begin position="377"/>
        <end position="388"/>
    </location>
</feature>
<accession>A0A8C4YVR7</accession>
<evidence type="ECO:0000256" key="4">
    <source>
        <dbReference type="ARBA" id="ARBA00022824"/>
    </source>
</evidence>
<evidence type="ECO:0000256" key="11">
    <source>
        <dbReference type="ARBA" id="ARBA00046062"/>
    </source>
</evidence>
<evidence type="ECO:0000256" key="7">
    <source>
        <dbReference type="ARBA" id="ARBA00023242"/>
    </source>
</evidence>
<feature type="region of interest" description="Disordered" evidence="13">
    <location>
        <begin position="364"/>
        <end position="435"/>
    </location>
</feature>
<dbReference type="SUPFAM" id="SSF52833">
    <property type="entry name" value="Thioredoxin-like"/>
    <property type="match status" value="1"/>
</dbReference>
<organism evidence="15 16">
    <name type="scientific">Gopherus evgoodei</name>
    <name type="common">Goodes thornscrub tortoise</name>
    <dbReference type="NCBI Taxonomy" id="1825980"/>
    <lineage>
        <taxon>Eukaryota</taxon>
        <taxon>Metazoa</taxon>
        <taxon>Chordata</taxon>
        <taxon>Craniata</taxon>
        <taxon>Vertebrata</taxon>
        <taxon>Euteleostomi</taxon>
        <taxon>Archelosauria</taxon>
        <taxon>Testudinata</taxon>
        <taxon>Testudines</taxon>
        <taxon>Cryptodira</taxon>
        <taxon>Durocryptodira</taxon>
        <taxon>Testudinoidea</taxon>
        <taxon>Testudinidae</taxon>
        <taxon>Gopherus</taxon>
    </lineage>
</organism>
<comment type="function">
    <text evidence="11">Involved in endoplasmic reticulum-associated protein degradation (ERAD). Acts as a platform to recruit both UBQLN1 and VCP to the ER during ERAD.</text>
</comment>
<keyword evidence="12" id="KW-0175">Coiled coil</keyword>
<gene>
    <name evidence="15" type="primary">UBXN4</name>
</gene>